<name>A0A7G5IKI6_9SPHN</name>
<dbReference type="KEGG" id="sand:H3309_05240"/>
<keyword evidence="4" id="KW-0804">Transcription</keyword>
<keyword evidence="3 5" id="KW-0238">DNA-binding</keyword>
<evidence type="ECO:0000256" key="4">
    <source>
        <dbReference type="ARBA" id="ARBA00023163"/>
    </source>
</evidence>
<dbReference type="InterPro" id="IPR036271">
    <property type="entry name" value="Tet_transcr_reg_TetR-rel_C_sf"/>
</dbReference>
<dbReference type="GO" id="GO:0003700">
    <property type="term" value="F:DNA-binding transcription factor activity"/>
    <property type="evidence" value="ECO:0007669"/>
    <property type="project" value="TreeGrafter"/>
</dbReference>
<dbReference type="RefSeq" id="WP_182297701.1">
    <property type="nucleotide sequence ID" value="NZ_CP059851.1"/>
</dbReference>
<evidence type="ECO:0000256" key="5">
    <source>
        <dbReference type="PROSITE-ProRule" id="PRU00335"/>
    </source>
</evidence>
<dbReference type="Pfam" id="PF13977">
    <property type="entry name" value="TetR_C_6"/>
    <property type="match status" value="1"/>
</dbReference>
<dbReference type="InterPro" id="IPR050109">
    <property type="entry name" value="HTH-type_TetR-like_transc_reg"/>
</dbReference>
<accession>A0A7G5IKI6</accession>
<keyword evidence="1" id="KW-0678">Repressor</keyword>
<evidence type="ECO:0000256" key="2">
    <source>
        <dbReference type="ARBA" id="ARBA00023015"/>
    </source>
</evidence>
<feature type="DNA-binding region" description="H-T-H motif" evidence="5">
    <location>
        <begin position="34"/>
        <end position="53"/>
    </location>
</feature>
<dbReference type="EMBL" id="CP059851">
    <property type="protein sequence ID" value="QMW23878.1"/>
    <property type="molecule type" value="Genomic_DNA"/>
</dbReference>
<proteinExistence type="predicted"/>
<dbReference type="SUPFAM" id="SSF46689">
    <property type="entry name" value="Homeodomain-like"/>
    <property type="match status" value="1"/>
</dbReference>
<reference evidence="7 8" key="1">
    <citation type="submission" date="2020-07" db="EMBL/GenBank/DDBJ databases">
        <title>Complete genome sequence for Sandaracinobacter sp. M6.</title>
        <authorList>
            <person name="Tang Y."/>
            <person name="Liu Q."/>
            <person name="Guo Z."/>
            <person name="Lei P."/>
            <person name="Huang B."/>
        </authorList>
    </citation>
    <scope>NUCLEOTIDE SEQUENCE [LARGE SCALE GENOMIC DNA]</scope>
    <source>
        <strain evidence="7 8">M6</strain>
    </source>
</reference>
<keyword evidence="2" id="KW-0805">Transcription regulation</keyword>
<dbReference type="PANTHER" id="PTHR30055">
    <property type="entry name" value="HTH-TYPE TRANSCRIPTIONAL REGULATOR RUTR"/>
    <property type="match status" value="1"/>
</dbReference>
<dbReference type="PANTHER" id="PTHR30055:SF234">
    <property type="entry name" value="HTH-TYPE TRANSCRIPTIONAL REGULATOR BETI"/>
    <property type="match status" value="1"/>
</dbReference>
<dbReference type="Proteomes" id="UP000515292">
    <property type="component" value="Chromosome"/>
</dbReference>
<dbReference type="Pfam" id="PF00440">
    <property type="entry name" value="TetR_N"/>
    <property type="match status" value="1"/>
</dbReference>
<keyword evidence="8" id="KW-1185">Reference proteome</keyword>
<dbReference type="PRINTS" id="PR00455">
    <property type="entry name" value="HTHTETR"/>
</dbReference>
<evidence type="ECO:0000259" key="6">
    <source>
        <dbReference type="PROSITE" id="PS50977"/>
    </source>
</evidence>
<sequence>MPRPRSAEHEAARRAHILRAAAACFRQRGLHGATMASICKAAGIGTGALYHWFPSKEALIEAMAETDLALIRGFAERLHSFEDLIQSAIGPPAASDHNSGLGNVGGLGPELLLAGPLAFDLFAEASRNPRIHAILHAHYSGVRATFIARIAAARARGDIAADVEPAALGILIGSLREGLGVIATIEPAFIDDAMHRLARAMLESVAHRPVNAMSPDTLPSRNVEAP</sequence>
<dbReference type="InterPro" id="IPR039538">
    <property type="entry name" value="BetI_C"/>
</dbReference>
<dbReference type="GO" id="GO:0000976">
    <property type="term" value="F:transcription cis-regulatory region binding"/>
    <property type="evidence" value="ECO:0007669"/>
    <property type="project" value="TreeGrafter"/>
</dbReference>
<gene>
    <name evidence="7" type="ORF">H3309_05240</name>
</gene>
<evidence type="ECO:0000256" key="3">
    <source>
        <dbReference type="ARBA" id="ARBA00023125"/>
    </source>
</evidence>
<dbReference type="InterPro" id="IPR001647">
    <property type="entry name" value="HTH_TetR"/>
</dbReference>
<evidence type="ECO:0000256" key="1">
    <source>
        <dbReference type="ARBA" id="ARBA00022491"/>
    </source>
</evidence>
<dbReference type="PROSITE" id="PS50977">
    <property type="entry name" value="HTH_TETR_2"/>
    <property type="match status" value="1"/>
</dbReference>
<dbReference type="AlphaFoldDB" id="A0A7G5IKI6"/>
<feature type="domain" description="HTH tetR-type" evidence="6">
    <location>
        <begin position="11"/>
        <end position="71"/>
    </location>
</feature>
<dbReference type="SUPFAM" id="SSF48498">
    <property type="entry name" value="Tetracyclin repressor-like, C-terminal domain"/>
    <property type="match status" value="1"/>
</dbReference>
<dbReference type="Gene3D" id="1.10.357.10">
    <property type="entry name" value="Tetracycline Repressor, domain 2"/>
    <property type="match status" value="2"/>
</dbReference>
<evidence type="ECO:0000313" key="8">
    <source>
        <dbReference type="Proteomes" id="UP000515292"/>
    </source>
</evidence>
<evidence type="ECO:0000313" key="7">
    <source>
        <dbReference type="EMBL" id="QMW23878.1"/>
    </source>
</evidence>
<dbReference type="InterPro" id="IPR009057">
    <property type="entry name" value="Homeodomain-like_sf"/>
</dbReference>
<organism evidence="7 8">
    <name type="scientific">Sandaracinobacteroides saxicola</name>
    <dbReference type="NCBI Taxonomy" id="2759707"/>
    <lineage>
        <taxon>Bacteria</taxon>
        <taxon>Pseudomonadati</taxon>
        <taxon>Pseudomonadota</taxon>
        <taxon>Alphaproteobacteria</taxon>
        <taxon>Sphingomonadales</taxon>
        <taxon>Sphingosinicellaceae</taxon>
        <taxon>Sandaracinobacteroides</taxon>
    </lineage>
</organism>
<protein>
    <submittedName>
        <fullName evidence="7">TetR/AcrR family transcriptional regulator</fullName>
    </submittedName>
</protein>